<dbReference type="HOGENOM" id="CLU_079326_0_0_5"/>
<dbReference type="RefSeq" id="WP_015927793.1">
    <property type="nucleotide sequence ID" value="NC_011894.1"/>
</dbReference>
<dbReference type="PANTHER" id="PTHR43861:SF1">
    <property type="entry name" value="TRANS-ACONITATE 2-METHYLTRANSFERASE"/>
    <property type="match status" value="1"/>
</dbReference>
<feature type="domain" description="Methyltransferase" evidence="3">
    <location>
        <begin position="59"/>
        <end position="138"/>
    </location>
</feature>
<dbReference type="PANTHER" id="PTHR43861">
    <property type="entry name" value="TRANS-ACONITATE 2-METHYLTRANSFERASE-RELATED"/>
    <property type="match status" value="1"/>
</dbReference>
<sequence>MSRTDDLRTRAAALGPWFHNIEIAPGVFTAPDHFLGDYPSVKWRGFAHAIPSDLSGRSVLDIGCNGGFYAIEMKRRGAARVVGLDEDPDYLAQARFAAEALGAEIEFRQGSVYDVAALGERFDLVLFMGVLYHLRHPLLALDLIHAHAAADLLVFQSMQRGAKTVPEIRADYDFFEMDHFDRPDYPKLHFIEHSYAGDPTNWWVPNRACTEAMLRAAGFAIESHPEEEVYLCRRVEAPYGAVPVHPARPPE</sequence>
<organism evidence="4 5">
    <name type="scientific">Methylobacterium nodulans (strain LMG 21967 / CNCM I-2342 / ORS 2060)</name>
    <dbReference type="NCBI Taxonomy" id="460265"/>
    <lineage>
        <taxon>Bacteria</taxon>
        <taxon>Pseudomonadati</taxon>
        <taxon>Pseudomonadota</taxon>
        <taxon>Alphaproteobacteria</taxon>
        <taxon>Hyphomicrobiales</taxon>
        <taxon>Methylobacteriaceae</taxon>
        <taxon>Methylobacterium</taxon>
    </lineage>
</organism>
<dbReference type="InterPro" id="IPR041698">
    <property type="entry name" value="Methyltransf_25"/>
</dbReference>
<accession>B8IJ80</accession>
<evidence type="ECO:0000313" key="4">
    <source>
        <dbReference type="EMBL" id="ACL56095.1"/>
    </source>
</evidence>
<dbReference type="InterPro" id="IPR027554">
    <property type="entry name" value="Meth_Rta_06860"/>
</dbReference>
<dbReference type="CDD" id="cd02440">
    <property type="entry name" value="AdoMet_MTases"/>
    <property type="match status" value="1"/>
</dbReference>
<keyword evidence="1 4" id="KW-0489">Methyltransferase</keyword>
<dbReference type="GO" id="GO:0032259">
    <property type="term" value="P:methylation"/>
    <property type="evidence" value="ECO:0007669"/>
    <property type="project" value="UniProtKB-KW"/>
</dbReference>
<evidence type="ECO:0000313" key="5">
    <source>
        <dbReference type="Proteomes" id="UP000008207"/>
    </source>
</evidence>
<dbReference type="AlphaFoldDB" id="B8IJ80"/>
<evidence type="ECO:0000256" key="1">
    <source>
        <dbReference type="ARBA" id="ARBA00022603"/>
    </source>
</evidence>
<dbReference type="InterPro" id="IPR029063">
    <property type="entry name" value="SAM-dependent_MTases_sf"/>
</dbReference>
<dbReference type="STRING" id="460265.Mnod_1088"/>
<evidence type="ECO:0000259" key="3">
    <source>
        <dbReference type="Pfam" id="PF13649"/>
    </source>
</evidence>
<name>B8IJ80_METNO</name>
<dbReference type="NCBIfam" id="TIGR04290">
    <property type="entry name" value="meth_Rta_06860"/>
    <property type="match status" value="1"/>
</dbReference>
<reference evidence="4 5" key="1">
    <citation type="submission" date="2009-01" db="EMBL/GenBank/DDBJ databases">
        <title>Complete sequence of chromosome of Methylobacterium nodulans ORS 2060.</title>
        <authorList>
            <consortium name="US DOE Joint Genome Institute"/>
            <person name="Lucas S."/>
            <person name="Copeland A."/>
            <person name="Lapidus A."/>
            <person name="Glavina del Rio T."/>
            <person name="Dalin E."/>
            <person name="Tice H."/>
            <person name="Bruce D."/>
            <person name="Goodwin L."/>
            <person name="Pitluck S."/>
            <person name="Sims D."/>
            <person name="Brettin T."/>
            <person name="Detter J.C."/>
            <person name="Han C."/>
            <person name="Larimer F."/>
            <person name="Land M."/>
            <person name="Hauser L."/>
            <person name="Kyrpides N."/>
            <person name="Ivanova N."/>
            <person name="Marx C.J."/>
            <person name="Richardson P."/>
        </authorList>
    </citation>
    <scope>NUCLEOTIDE SEQUENCE [LARGE SCALE GENOMIC DNA]</scope>
    <source>
        <strain evidence="5">LMG 21967 / CNCM I-2342 / ORS 2060</strain>
    </source>
</reference>
<evidence type="ECO:0000256" key="2">
    <source>
        <dbReference type="ARBA" id="ARBA00022679"/>
    </source>
</evidence>
<dbReference type="OrthoDB" id="9765084at2"/>
<dbReference type="SUPFAM" id="SSF53335">
    <property type="entry name" value="S-adenosyl-L-methionine-dependent methyltransferases"/>
    <property type="match status" value="1"/>
</dbReference>
<dbReference type="GO" id="GO:0008168">
    <property type="term" value="F:methyltransferase activity"/>
    <property type="evidence" value="ECO:0007669"/>
    <property type="project" value="UniProtKB-KW"/>
</dbReference>
<dbReference type="KEGG" id="mno:Mnod_1088"/>
<dbReference type="Proteomes" id="UP000008207">
    <property type="component" value="Chromosome"/>
</dbReference>
<dbReference type="eggNOG" id="COG2227">
    <property type="taxonomic scope" value="Bacteria"/>
</dbReference>
<proteinExistence type="predicted"/>
<dbReference type="Pfam" id="PF13649">
    <property type="entry name" value="Methyltransf_25"/>
    <property type="match status" value="1"/>
</dbReference>
<keyword evidence="5" id="KW-1185">Reference proteome</keyword>
<dbReference type="EMBL" id="CP001349">
    <property type="protein sequence ID" value="ACL56095.1"/>
    <property type="molecule type" value="Genomic_DNA"/>
</dbReference>
<keyword evidence="2 4" id="KW-0808">Transferase</keyword>
<protein>
    <submittedName>
        <fullName evidence="4">Methyltransferase type 11</fullName>
    </submittedName>
</protein>
<gene>
    <name evidence="4" type="ordered locus">Mnod_1088</name>
</gene>
<dbReference type="Gene3D" id="3.40.50.150">
    <property type="entry name" value="Vaccinia Virus protein VP39"/>
    <property type="match status" value="1"/>
</dbReference>